<gene>
    <name evidence="2" type="ORF">FK530_08625</name>
</gene>
<reference evidence="2 3" key="1">
    <citation type="submission" date="2019-06" db="EMBL/GenBank/DDBJ databases">
        <title>Tsukamurella conjunctivitidis sp. nov., Tsukamurella assacharolytica sp. nov. and Tsukamurella sputae sp. nov. isolated from patients with conjunctivitis, bacteraemia (lymphoma) and respiratory infection (sputum) in Hong Kong.</title>
        <authorList>
            <person name="Teng J.L.L."/>
            <person name="Lee H.H."/>
            <person name="Fong J.Y.H."/>
            <person name="Fok K.M.N."/>
            <person name="Lau S.K.P."/>
            <person name="Woo P.C.Y."/>
        </authorList>
    </citation>
    <scope>NUCLEOTIDE SEQUENCE [LARGE SCALE GENOMIC DNA]</scope>
    <source>
        <strain evidence="2 3">HKU72</strain>
    </source>
</reference>
<dbReference type="OrthoDB" id="9932191at2"/>
<accession>A0A5C5S3S1</accession>
<evidence type="ECO:0000313" key="2">
    <source>
        <dbReference type="EMBL" id="TWS29572.1"/>
    </source>
</evidence>
<sequence length="70" mass="7983">MSDATRDPVSIDERRGMIRVVVSGLRAFKDPVPRQMIDSVDGRTDDPGPLPDTGTYRNARPNWWQRMLGR</sequence>
<protein>
    <submittedName>
        <fullName evidence="2">Uncharacterized protein</fullName>
    </submittedName>
</protein>
<evidence type="ECO:0000256" key="1">
    <source>
        <dbReference type="SAM" id="MobiDB-lite"/>
    </source>
</evidence>
<dbReference type="AlphaFoldDB" id="A0A5C5S3S1"/>
<evidence type="ECO:0000313" key="3">
    <source>
        <dbReference type="Proteomes" id="UP000319375"/>
    </source>
</evidence>
<organism evidence="2 3">
    <name type="scientific">Tsukamurella conjunctivitidis</name>
    <dbReference type="NCBI Taxonomy" id="2592068"/>
    <lineage>
        <taxon>Bacteria</taxon>
        <taxon>Bacillati</taxon>
        <taxon>Actinomycetota</taxon>
        <taxon>Actinomycetes</taxon>
        <taxon>Mycobacteriales</taxon>
        <taxon>Tsukamurellaceae</taxon>
        <taxon>Tsukamurella</taxon>
    </lineage>
</organism>
<dbReference type="EMBL" id="VIGX01000003">
    <property type="protein sequence ID" value="TWS29572.1"/>
    <property type="molecule type" value="Genomic_DNA"/>
</dbReference>
<name>A0A5C5S3S1_9ACTN</name>
<feature type="region of interest" description="Disordered" evidence="1">
    <location>
        <begin position="36"/>
        <end position="58"/>
    </location>
</feature>
<comment type="caution">
    <text evidence="2">The sequence shown here is derived from an EMBL/GenBank/DDBJ whole genome shotgun (WGS) entry which is preliminary data.</text>
</comment>
<dbReference type="RefSeq" id="WP_146486600.1">
    <property type="nucleotide sequence ID" value="NZ_VIGX01000003.1"/>
</dbReference>
<proteinExistence type="predicted"/>
<keyword evidence="3" id="KW-1185">Reference proteome</keyword>
<dbReference type="Proteomes" id="UP000319375">
    <property type="component" value="Unassembled WGS sequence"/>
</dbReference>